<gene>
    <name evidence="1" type="ORF">Syun_008847</name>
</gene>
<dbReference type="Proteomes" id="UP001420932">
    <property type="component" value="Unassembled WGS sequence"/>
</dbReference>
<organism evidence="1 2">
    <name type="scientific">Stephania yunnanensis</name>
    <dbReference type="NCBI Taxonomy" id="152371"/>
    <lineage>
        <taxon>Eukaryota</taxon>
        <taxon>Viridiplantae</taxon>
        <taxon>Streptophyta</taxon>
        <taxon>Embryophyta</taxon>
        <taxon>Tracheophyta</taxon>
        <taxon>Spermatophyta</taxon>
        <taxon>Magnoliopsida</taxon>
        <taxon>Ranunculales</taxon>
        <taxon>Menispermaceae</taxon>
        <taxon>Menispermoideae</taxon>
        <taxon>Cissampelideae</taxon>
        <taxon>Stephania</taxon>
    </lineage>
</organism>
<sequence>MAKRGRDKVEIPVECMRTADMSQPRWEMYGGINQRQICDNIQSVTILVVELGVGLEANRVKGCGGDGEERMIAREEVAKAIREEREEGGDGEAKNSEGGVDHLAYGEGDIEIFSVPDWAWAMTSRPLMMGMMTLYWMAESFSNP</sequence>
<name>A0AAP0KDE4_9MAGN</name>
<keyword evidence="2" id="KW-1185">Reference proteome</keyword>
<proteinExistence type="predicted"/>
<evidence type="ECO:0000313" key="2">
    <source>
        <dbReference type="Proteomes" id="UP001420932"/>
    </source>
</evidence>
<evidence type="ECO:0000313" key="1">
    <source>
        <dbReference type="EMBL" id="KAK9150538.1"/>
    </source>
</evidence>
<reference evidence="1 2" key="1">
    <citation type="submission" date="2024-01" db="EMBL/GenBank/DDBJ databases">
        <title>Genome assemblies of Stephania.</title>
        <authorList>
            <person name="Yang L."/>
        </authorList>
    </citation>
    <scope>NUCLEOTIDE SEQUENCE [LARGE SCALE GENOMIC DNA]</scope>
    <source>
        <strain evidence="1">YNDBR</strain>
        <tissue evidence="1">Leaf</tissue>
    </source>
</reference>
<comment type="caution">
    <text evidence="1">The sequence shown here is derived from an EMBL/GenBank/DDBJ whole genome shotgun (WGS) entry which is preliminary data.</text>
</comment>
<dbReference type="EMBL" id="JBBNAF010000004">
    <property type="protein sequence ID" value="KAK9150538.1"/>
    <property type="molecule type" value="Genomic_DNA"/>
</dbReference>
<protein>
    <submittedName>
        <fullName evidence="1">Uncharacterized protein</fullName>
    </submittedName>
</protein>
<accession>A0AAP0KDE4</accession>
<dbReference type="AlphaFoldDB" id="A0AAP0KDE4"/>